<sequence>MRPWESSGHANRTPIEAGHCLNQDPPPEPPRQQSHWLNNHLPNETPPSKKPPQPHTHCGRYGALGGVWFYIKFYLNCSQRSVALPNENLGMQLNHPFHPSPYMSTHTNDNPAHPVNTHQTKMQETHTPHPLRQNPPQPLLPETHKPPSEDPQSYQLKTCNPE</sequence>
<evidence type="ECO:0000256" key="1">
    <source>
        <dbReference type="SAM" id="MobiDB-lite"/>
    </source>
</evidence>
<feature type="compositionally biased region" description="Polar residues" evidence="1">
    <location>
        <begin position="102"/>
        <end position="120"/>
    </location>
</feature>
<feature type="compositionally biased region" description="Polar residues" evidence="1">
    <location>
        <begin position="31"/>
        <end position="42"/>
    </location>
</feature>
<feature type="compositionally biased region" description="Polar residues" evidence="1">
    <location>
        <begin position="150"/>
        <end position="162"/>
    </location>
</feature>
<proteinExistence type="predicted"/>
<evidence type="ECO:0000313" key="2">
    <source>
        <dbReference type="EMBL" id="KAF9517442.1"/>
    </source>
</evidence>
<dbReference type="Proteomes" id="UP000886523">
    <property type="component" value="Unassembled WGS sequence"/>
</dbReference>
<gene>
    <name evidence="2" type="ORF">BS47DRAFT_1359702</name>
</gene>
<dbReference type="EMBL" id="MU128932">
    <property type="protein sequence ID" value="KAF9517442.1"/>
    <property type="molecule type" value="Genomic_DNA"/>
</dbReference>
<dbReference type="AlphaFoldDB" id="A0A9P6B4V9"/>
<keyword evidence="3" id="KW-1185">Reference proteome</keyword>
<name>A0A9P6B4V9_9AGAM</name>
<protein>
    <submittedName>
        <fullName evidence="2">Uncharacterized protein</fullName>
    </submittedName>
</protein>
<reference evidence="2" key="1">
    <citation type="journal article" date="2020" name="Nat. Commun.">
        <title>Large-scale genome sequencing of mycorrhizal fungi provides insights into the early evolution of symbiotic traits.</title>
        <authorList>
            <person name="Miyauchi S."/>
            <person name="Kiss E."/>
            <person name="Kuo A."/>
            <person name="Drula E."/>
            <person name="Kohler A."/>
            <person name="Sanchez-Garcia M."/>
            <person name="Morin E."/>
            <person name="Andreopoulos B."/>
            <person name="Barry K.W."/>
            <person name="Bonito G."/>
            <person name="Buee M."/>
            <person name="Carver A."/>
            <person name="Chen C."/>
            <person name="Cichocki N."/>
            <person name="Clum A."/>
            <person name="Culley D."/>
            <person name="Crous P.W."/>
            <person name="Fauchery L."/>
            <person name="Girlanda M."/>
            <person name="Hayes R.D."/>
            <person name="Keri Z."/>
            <person name="LaButti K."/>
            <person name="Lipzen A."/>
            <person name="Lombard V."/>
            <person name="Magnuson J."/>
            <person name="Maillard F."/>
            <person name="Murat C."/>
            <person name="Nolan M."/>
            <person name="Ohm R.A."/>
            <person name="Pangilinan J."/>
            <person name="Pereira M.F."/>
            <person name="Perotto S."/>
            <person name="Peter M."/>
            <person name="Pfister S."/>
            <person name="Riley R."/>
            <person name="Sitrit Y."/>
            <person name="Stielow J.B."/>
            <person name="Szollosi G."/>
            <person name="Zifcakova L."/>
            <person name="Stursova M."/>
            <person name="Spatafora J.W."/>
            <person name="Tedersoo L."/>
            <person name="Vaario L.M."/>
            <person name="Yamada A."/>
            <person name="Yan M."/>
            <person name="Wang P."/>
            <person name="Xu J."/>
            <person name="Bruns T."/>
            <person name="Baldrian P."/>
            <person name="Vilgalys R."/>
            <person name="Dunand C."/>
            <person name="Henrissat B."/>
            <person name="Grigoriev I.V."/>
            <person name="Hibbett D."/>
            <person name="Nagy L.G."/>
            <person name="Martin F.M."/>
        </authorList>
    </citation>
    <scope>NUCLEOTIDE SEQUENCE</scope>
    <source>
        <strain evidence="2">UP504</strain>
    </source>
</reference>
<accession>A0A9P6B4V9</accession>
<evidence type="ECO:0000313" key="3">
    <source>
        <dbReference type="Proteomes" id="UP000886523"/>
    </source>
</evidence>
<feature type="region of interest" description="Disordered" evidence="1">
    <location>
        <begin position="1"/>
        <end position="57"/>
    </location>
</feature>
<feature type="compositionally biased region" description="Pro residues" evidence="1">
    <location>
        <begin position="44"/>
        <end position="54"/>
    </location>
</feature>
<organism evidence="2 3">
    <name type="scientific">Hydnum rufescens UP504</name>
    <dbReference type="NCBI Taxonomy" id="1448309"/>
    <lineage>
        <taxon>Eukaryota</taxon>
        <taxon>Fungi</taxon>
        <taxon>Dikarya</taxon>
        <taxon>Basidiomycota</taxon>
        <taxon>Agaricomycotina</taxon>
        <taxon>Agaricomycetes</taxon>
        <taxon>Cantharellales</taxon>
        <taxon>Hydnaceae</taxon>
        <taxon>Hydnum</taxon>
    </lineage>
</organism>
<comment type="caution">
    <text evidence="2">The sequence shown here is derived from an EMBL/GenBank/DDBJ whole genome shotgun (WGS) entry which is preliminary data.</text>
</comment>
<feature type="region of interest" description="Disordered" evidence="1">
    <location>
        <begin position="99"/>
        <end position="162"/>
    </location>
</feature>